<sequence length="660" mass="72801">MPVAASDMAVDNSHGLNEGKTPDGAGNESILPVSLNSNLAEILKKFYHTKRVGHYLIGRKLGEGSFAKVREGLHAPTGEKVAVKVIDKRKAKKDSYVTKNLRREGDIQQMIRHPNITQLLDILETENSYYLVMELCPGGNLMNRIYDKKHMDERETQKYIRQLVLAVEHLHRAGVVHRDLKIENLLLDEQDNIKLIDFGLSNCAGILGYSDPFSTQCGSPAYAAPELLSRKKYGPKVDVWSIGVNMYAMLTGTLPFTVEPFSLRALHQKMVDKEMNPLPPSLSTAATCLLKKLLEPDPSKRPNIHQVMADSWLQLANRNTGAPYCNRIHIEEINHTVVVHMTENMGYKHSEVLSAVLTNRACHTLAVYCLLNKKMKRLSKECRVSICYLLPIIVHEGLDNDKRYKTCVCGKDLICTYVIKYSNKIQCFRNAKMFIISSSGLLRAITGGHRNSPLAPPGTVASSSMEYLEIHPLFPNTPQHRRRLATLPQVNTSPEHNIPAPPAPSPIGMHSFGSLSKAEQIEDAPSSPWYKLTNGTLSPPRHVSSTSTDWCGSSDTSGSPPSTIGSPPGSSAFSPPKSAFSPLNPTSAFSPPSNSGSSDPESPTHRSKFPSMGIGQILKKKVQLQPFTFRPEQVVEEVVSPPPYPMQTLLCASGALKTLC</sequence>
<keyword evidence="14" id="KW-1185">Reference proteome</keyword>
<evidence type="ECO:0000256" key="1">
    <source>
        <dbReference type="ARBA" id="ARBA00006234"/>
    </source>
</evidence>
<comment type="catalytic activity">
    <reaction evidence="9">
        <text>L-seryl-[protein] + ATP = O-phospho-L-seryl-[protein] + ADP + H(+)</text>
        <dbReference type="Rhea" id="RHEA:17989"/>
        <dbReference type="Rhea" id="RHEA-COMP:9863"/>
        <dbReference type="Rhea" id="RHEA-COMP:11604"/>
        <dbReference type="ChEBI" id="CHEBI:15378"/>
        <dbReference type="ChEBI" id="CHEBI:29999"/>
        <dbReference type="ChEBI" id="CHEBI:30616"/>
        <dbReference type="ChEBI" id="CHEBI:83421"/>
        <dbReference type="ChEBI" id="CHEBI:456216"/>
        <dbReference type="EC" id="2.7.11.1"/>
    </reaction>
</comment>
<evidence type="ECO:0000256" key="3">
    <source>
        <dbReference type="ARBA" id="ARBA00022527"/>
    </source>
</evidence>
<feature type="domain" description="Protein kinase" evidence="12">
    <location>
        <begin position="55"/>
        <end position="313"/>
    </location>
</feature>
<dbReference type="STRING" id="61819.ENSACIP00000011976"/>
<dbReference type="PROSITE" id="PS00108">
    <property type="entry name" value="PROTEIN_KINASE_ST"/>
    <property type="match status" value="1"/>
</dbReference>
<dbReference type="AlphaFoldDB" id="A0A3Q0RN09"/>
<dbReference type="SUPFAM" id="SSF56112">
    <property type="entry name" value="Protein kinase-like (PK-like)"/>
    <property type="match status" value="1"/>
</dbReference>
<keyword evidence="7 10" id="KW-0067">ATP-binding</keyword>
<dbReference type="GO" id="GO:0005524">
    <property type="term" value="F:ATP binding"/>
    <property type="evidence" value="ECO:0007669"/>
    <property type="project" value="UniProtKB-UniRule"/>
</dbReference>
<feature type="compositionally biased region" description="Polar residues" evidence="11">
    <location>
        <begin position="533"/>
        <end position="551"/>
    </location>
</feature>
<dbReference type="InterPro" id="IPR034671">
    <property type="entry name" value="Hunk"/>
</dbReference>
<dbReference type="GeneTree" id="ENSGT00940000165963"/>
<dbReference type="PANTHER" id="PTHR24346:SF80">
    <property type="entry name" value="HORMONALLY UP-REGULATED NEU TUMOR-ASSOCIATED KINASE"/>
    <property type="match status" value="1"/>
</dbReference>
<feature type="compositionally biased region" description="Low complexity" evidence="11">
    <location>
        <begin position="552"/>
        <end position="601"/>
    </location>
</feature>
<dbReference type="Ensembl" id="ENSACIT00000012313.1">
    <property type="protein sequence ID" value="ENSACIP00000011976.1"/>
    <property type="gene ID" value="ENSACIG00000009337.1"/>
</dbReference>
<comment type="catalytic activity">
    <reaction evidence="8">
        <text>L-threonyl-[protein] + ATP = O-phospho-L-threonyl-[protein] + ADP + H(+)</text>
        <dbReference type="Rhea" id="RHEA:46608"/>
        <dbReference type="Rhea" id="RHEA-COMP:11060"/>
        <dbReference type="Rhea" id="RHEA-COMP:11605"/>
        <dbReference type="ChEBI" id="CHEBI:15378"/>
        <dbReference type="ChEBI" id="CHEBI:30013"/>
        <dbReference type="ChEBI" id="CHEBI:30616"/>
        <dbReference type="ChEBI" id="CHEBI:61977"/>
        <dbReference type="ChEBI" id="CHEBI:456216"/>
        <dbReference type="EC" id="2.7.11.1"/>
    </reaction>
</comment>
<dbReference type="InterPro" id="IPR011009">
    <property type="entry name" value="Kinase-like_dom_sf"/>
</dbReference>
<proteinExistence type="inferred from homology"/>
<reference evidence="13" key="2">
    <citation type="submission" date="2025-09" db="UniProtKB">
        <authorList>
            <consortium name="Ensembl"/>
        </authorList>
    </citation>
    <scope>IDENTIFICATION</scope>
</reference>
<evidence type="ECO:0000313" key="13">
    <source>
        <dbReference type="Ensembl" id="ENSACIP00000011976.1"/>
    </source>
</evidence>
<evidence type="ECO:0000259" key="12">
    <source>
        <dbReference type="PROSITE" id="PS50011"/>
    </source>
</evidence>
<evidence type="ECO:0000256" key="8">
    <source>
        <dbReference type="ARBA" id="ARBA00047899"/>
    </source>
</evidence>
<keyword evidence="4" id="KW-0808">Transferase</keyword>
<dbReference type="Pfam" id="PF00069">
    <property type="entry name" value="Pkinase"/>
    <property type="match status" value="1"/>
</dbReference>
<dbReference type="InterPro" id="IPR017441">
    <property type="entry name" value="Protein_kinase_ATP_BS"/>
</dbReference>
<evidence type="ECO:0000256" key="10">
    <source>
        <dbReference type="PROSITE-ProRule" id="PRU10141"/>
    </source>
</evidence>
<comment type="similarity">
    <text evidence="1">Belongs to the protein kinase superfamily. CAMK Ser/Thr protein kinase family. SNF1 subfamily.</text>
</comment>
<keyword evidence="6" id="KW-0418">Kinase</keyword>
<organism evidence="13 14">
    <name type="scientific">Amphilophus citrinellus</name>
    <name type="common">Midas cichlid</name>
    <name type="synonym">Cichlasoma citrinellum</name>
    <dbReference type="NCBI Taxonomy" id="61819"/>
    <lineage>
        <taxon>Eukaryota</taxon>
        <taxon>Metazoa</taxon>
        <taxon>Chordata</taxon>
        <taxon>Craniata</taxon>
        <taxon>Vertebrata</taxon>
        <taxon>Euteleostomi</taxon>
        <taxon>Actinopterygii</taxon>
        <taxon>Neopterygii</taxon>
        <taxon>Teleostei</taxon>
        <taxon>Neoteleostei</taxon>
        <taxon>Acanthomorphata</taxon>
        <taxon>Ovalentaria</taxon>
        <taxon>Cichlomorphae</taxon>
        <taxon>Cichliformes</taxon>
        <taxon>Cichlidae</taxon>
        <taxon>New World cichlids</taxon>
        <taxon>Cichlasomatinae</taxon>
        <taxon>Heroini</taxon>
        <taxon>Amphilophus</taxon>
    </lineage>
</organism>
<evidence type="ECO:0000256" key="9">
    <source>
        <dbReference type="ARBA" id="ARBA00048679"/>
    </source>
</evidence>
<evidence type="ECO:0000256" key="2">
    <source>
        <dbReference type="ARBA" id="ARBA00012513"/>
    </source>
</evidence>
<accession>A0A3Q0RN09</accession>
<dbReference type="EC" id="2.7.11.1" evidence="2"/>
<dbReference type="OMA" id="PPPYPMK"/>
<dbReference type="InterPro" id="IPR008271">
    <property type="entry name" value="Ser/Thr_kinase_AS"/>
</dbReference>
<keyword evidence="3" id="KW-0723">Serine/threonine-protein kinase</keyword>
<evidence type="ECO:0000256" key="11">
    <source>
        <dbReference type="SAM" id="MobiDB-lite"/>
    </source>
</evidence>
<dbReference type="InterPro" id="IPR000719">
    <property type="entry name" value="Prot_kinase_dom"/>
</dbReference>
<feature type="region of interest" description="Disordered" evidence="11">
    <location>
        <begin position="490"/>
        <end position="612"/>
    </location>
</feature>
<dbReference type="PROSITE" id="PS50011">
    <property type="entry name" value="PROTEIN_KINASE_DOM"/>
    <property type="match status" value="1"/>
</dbReference>
<evidence type="ECO:0000256" key="5">
    <source>
        <dbReference type="ARBA" id="ARBA00022741"/>
    </source>
</evidence>
<dbReference type="Proteomes" id="UP000261340">
    <property type="component" value="Unplaced"/>
</dbReference>
<evidence type="ECO:0000313" key="14">
    <source>
        <dbReference type="Proteomes" id="UP000261340"/>
    </source>
</evidence>
<keyword evidence="5 10" id="KW-0547">Nucleotide-binding</keyword>
<name>A0A3Q0RN09_AMPCI</name>
<evidence type="ECO:0000256" key="7">
    <source>
        <dbReference type="ARBA" id="ARBA00022840"/>
    </source>
</evidence>
<dbReference type="FunFam" id="3.30.200.20:FF:000003">
    <property type="entry name" value="Non-specific serine/threonine protein kinase"/>
    <property type="match status" value="1"/>
</dbReference>
<dbReference type="GO" id="GO:0005737">
    <property type="term" value="C:cytoplasm"/>
    <property type="evidence" value="ECO:0007669"/>
    <property type="project" value="TreeGrafter"/>
</dbReference>
<feature type="region of interest" description="Disordered" evidence="11">
    <location>
        <begin position="1"/>
        <end position="28"/>
    </location>
</feature>
<reference evidence="13" key="1">
    <citation type="submission" date="2025-08" db="UniProtKB">
        <authorList>
            <consortium name="Ensembl"/>
        </authorList>
    </citation>
    <scope>IDENTIFICATION</scope>
</reference>
<dbReference type="GO" id="GO:0035556">
    <property type="term" value="P:intracellular signal transduction"/>
    <property type="evidence" value="ECO:0007669"/>
    <property type="project" value="TreeGrafter"/>
</dbReference>
<evidence type="ECO:0000256" key="6">
    <source>
        <dbReference type="ARBA" id="ARBA00022777"/>
    </source>
</evidence>
<dbReference type="Gene3D" id="1.10.510.10">
    <property type="entry name" value="Transferase(Phosphotransferase) domain 1"/>
    <property type="match status" value="1"/>
</dbReference>
<dbReference type="CDD" id="cd14070">
    <property type="entry name" value="STKc_HUNK"/>
    <property type="match status" value="1"/>
</dbReference>
<evidence type="ECO:0000256" key="4">
    <source>
        <dbReference type="ARBA" id="ARBA00022679"/>
    </source>
</evidence>
<dbReference type="GO" id="GO:0004674">
    <property type="term" value="F:protein serine/threonine kinase activity"/>
    <property type="evidence" value="ECO:0007669"/>
    <property type="project" value="UniProtKB-KW"/>
</dbReference>
<protein>
    <recommendedName>
        <fullName evidence="2">non-specific serine/threonine protein kinase</fullName>
        <ecNumber evidence="2">2.7.11.1</ecNumber>
    </recommendedName>
</protein>
<dbReference type="SMART" id="SM00220">
    <property type="entry name" value="S_TKc"/>
    <property type="match status" value="1"/>
</dbReference>
<dbReference type="PANTHER" id="PTHR24346">
    <property type="entry name" value="MAP/MICROTUBULE AFFINITY-REGULATING KINASE"/>
    <property type="match status" value="1"/>
</dbReference>
<feature type="binding site" evidence="10">
    <location>
        <position position="84"/>
    </location>
    <ligand>
        <name>ATP</name>
        <dbReference type="ChEBI" id="CHEBI:30616"/>
    </ligand>
</feature>
<dbReference type="PROSITE" id="PS00107">
    <property type="entry name" value="PROTEIN_KINASE_ATP"/>
    <property type="match status" value="1"/>
</dbReference>
<dbReference type="FunFam" id="1.10.510.10:FF:000391">
    <property type="entry name" value="Hormonally up-regulated neu tumor-associated kinase"/>
    <property type="match status" value="1"/>
</dbReference>